<dbReference type="STRING" id="1555112.LIP_0041"/>
<feature type="domain" description="N-acetyltransferase" evidence="1">
    <location>
        <begin position="11"/>
        <end position="149"/>
    </location>
</feature>
<organism evidence="2 3">
    <name type="scientific">Limnochorda pilosa</name>
    <dbReference type="NCBI Taxonomy" id="1555112"/>
    <lineage>
        <taxon>Bacteria</taxon>
        <taxon>Bacillati</taxon>
        <taxon>Bacillota</taxon>
        <taxon>Limnochordia</taxon>
        <taxon>Limnochordales</taxon>
        <taxon>Limnochordaceae</taxon>
        <taxon>Limnochorda</taxon>
    </lineage>
</organism>
<proteinExistence type="predicted"/>
<name>A0A0K2SGC4_LIMPI</name>
<dbReference type="OrthoDB" id="9798081at2"/>
<evidence type="ECO:0000259" key="1">
    <source>
        <dbReference type="Pfam" id="PF13302"/>
    </source>
</evidence>
<gene>
    <name evidence="2" type="ORF">LIP_0041</name>
</gene>
<dbReference type="GO" id="GO:0016747">
    <property type="term" value="F:acyltransferase activity, transferring groups other than amino-acyl groups"/>
    <property type="evidence" value="ECO:0007669"/>
    <property type="project" value="InterPro"/>
</dbReference>
<protein>
    <submittedName>
        <fullName evidence="2">Acetyltransferase</fullName>
    </submittedName>
</protein>
<sequence>MAPRELHGRLVRLRPLRVEDMTLRTLWSNDPETHRRTLGVEVDPRTEEDLRRWFATLAHDPRSEQWAIELPDAGYVGDLDLHGINPVAREAWVIPFVGEPRARRPEVLEDALRTLAGYAFREKELDRLQVEVLDQDPDTADVLRKMGFQHVDAIDNMNGTHSLIFEIERAGLKPGN</sequence>
<dbReference type="EMBL" id="AP014924">
    <property type="protein sequence ID" value="BAS25899.1"/>
    <property type="molecule type" value="Genomic_DNA"/>
</dbReference>
<keyword evidence="2" id="KW-0808">Transferase</keyword>
<dbReference type="RefSeq" id="WP_082725638.1">
    <property type="nucleotide sequence ID" value="NZ_AP014924.1"/>
</dbReference>
<dbReference type="SUPFAM" id="SSF55729">
    <property type="entry name" value="Acyl-CoA N-acyltransferases (Nat)"/>
    <property type="match status" value="1"/>
</dbReference>
<accession>A0A0K2SGC4</accession>
<evidence type="ECO:0000313" key="2">
    <source>
        <dbReference type="EMBL" id="BAS25899.1"/>
    </source>
</evidence>
<reference evidence="3" key="1">
    <citation type="submission" date="2015-07" db="EMBL/GenBank/DDBJ databases">
        <title>Complete genome sequence and phylogenetic analysis of Limnochorda pilosa.</title>
        <authorList>
            <person name="Watanabe M."/>
            <person name="Kojima H."/>
            <person name="Fukui M."/>
        </authorList>
    </citation>
    <scope>NUCLEOTIDE SEQUENCE [LARGE SCALE GENOMIC DNA]</scope>
    <source>
        <strain evidence="3">HC45</strain>
    </source>
</reference>
<evidence type="ECO:0000313" key="3">
    <source>
        <dbReference type="Proteomes" id="UP000065807"/>
    </source>
</evidence>
<dbReference type="InterPro" id="IPR000182">
    <property type="entry name" value="GNAT_dom"/>
</dbReference>
<dbReference type="InterPro" id="IPR016181">
    <property type="entry name" value="Acyl_CoA_acyltransferase"/>
</dbReference>
<dbReference type="Gene3D" id="3.40.630.30">
    <property type="match status" value="1"/>
</dbReference>
<dbReference type="Pfam" id="PF13302">
    <property type="entry name" value="Acetyltransf_3"/>
    <property type="match status" value="1"/>
</dbReference>
<keyword evidence="3" id="KW-1185">Reference proteome</keyword>
<dbReference type="Proteomes" id="UP000065807">
    <property type="component" value="Chromosome"/>
</dbReference>
<dbReference type="KEGG" id="lpil:LIP_0041"/>
<dbReference type="AlphaFoldDB" id="A0A0K2SGC4"/>
<reference evidence="3" key="2">
    <citation type="journal article" date="2016" name="Int. J. Syst. Evol. Microbiol.">
        <title>Complete genome sequence and cell structure of Limnochorda pilosa, a Gram-negative spore-former within the phylum Firmicutes.</title>
        <authorList>
            <person name="Watanabe M."/>
            <person name="Kojima H."/>
            <person name="Fukui M."/>
        </authorList>
    </citation>
    <scope>NUCLEOTIDE SEQUENCE [LARGE SCALE GENOMIC DNA]</scope>
    <source>
        <strain evidence="3">HC45</strain>
    </source>
</reference>